<feature type="domain" description="OBG-type G" evidence="5">
    <location>
        <begin position="159"/>
        <end position="327"/>
    </location>
</feature>
<dbReference type="PRINTS" id="PR00326">
    <property type="entry name" value="GTP1OBG"/>
</dbReference>
<accession>A0A3B1DKU6</accession>
<evidence type="ECO:0000259" key="5">
    <source>
        <dbReference type="PROSITE" id="PS51710"/>
    </source>
</evidence>
<keyword evidence="3" id="KW-0342">GTP-binding</keyword>
<dbReference type="InterPro" id="IPR006073">
    <property type="entry name" value="GTP-bd"/>
</dbReference>
<dbReference type="SUPFAM" id="SSF52540">
    <property type="entry name" value="P-loop containing nucleoside triphosphate hydrolases"/>
    <property type="match status" value="1"/>
</dbReference>
<dbReference type="PIRSF" id="PIRSF002401">
    <property type="entry name" value="GTP_bd_Obg/CgtA"/>
    <property type="match status" value="1"/>
</dbReference>
<dbReference type="Gene3D" id="2.70.210.12">
    <property type="entry name" value="GTP1/OBG domain"/>
    <property type="match status" value="1"/>
</dbReference>
<feature type="domain" description="Obg" evidence="6">
    <location>
        <begin position="1"/>
        <end position="158"/>
    </location>
</feature>
<evidence type="ECO:0000256" key="4">
    <source>
        <dbReference type="SAM" id="MobiDB-lite"/>
    </source>
</evidence>
<dbReference type="PROSITE" id="PS51883">
    <property type="entry name" value="OBG"/>
    <property type="match status" value="1"/>
</dbReference>
<dbReference type="NCBIfam" id="TIGR02729">
    <property type="entry name" value="Obg_CgtA"/>
    <property type="match status" value="1"/>
</dbReference>
<reference evidence="7" key="1">
    <citation type="submission" date="2018-06" db="EMBL/GenBank/DDBJ databases">
        <authorList>
            <person name="Zhirakovskaya E."/>
        </authorList>
    </citation>
    <scope>NUCLEOTIDE SEQUENCE</scope>
</reference>
<dbReference type="InterPro" id="IPR036726">
    <property type="entry name" value="GTP1_OBG_dom_sf"/>
</dbReference>
<dbReference type="InterPro" id="IPR006169">
    <property type="entry name" value="GTP1_OBG_dom"/>
</dbReference>
<protein>
    <submittedName>
        <fullName evidence="7">GTP-binding protein Obg</fullName>
    </submittedName>
</protein>
<dbReference type="GO" id="GO:0005525">
    <property type="term" value="F:GTP binding"/>
    <property type="evidence" value="ECO:0007669"/>
    <property type="project" value="UniProtKB-KW"/>
</dbReference>
<keyword evidence="2" id="KW-0547">Nucleotide-binding</keyword>
<dbReference type="EMBL" id="UOGL01000069">
    <property type="protein sequence ID" value="VAX36628.1"/>
    <property type="molecule type" value="Genomic_DNA"/>
</dbReference>
<dbReference type="NCBIfam" id="NF008956">
    <property type="entry name" value="PRK12299.1"/>
    <property type="match status" value="1"/>
</dbReference>
<dbReference type="SUPFAM" id="SSF82051">
    <property type="entry name" value="Obg GTP-binding protein N-terminal domain"/>
    <property type="match status" value="1"/>
</dbReference>
<dbReference type="GO" id="GO:0000287">
    <property type="term" value="F:magnesium ion binding"/>
    <property type="evidence" value="ECO:0007669"/>
    <property type="project" value="InterPro"/>
</dbReference>
<dbReference type="InterPro" id="IPR014100">
    <property type="entry name" value="GTP-bd_Obg/CgtA"/>
</dbReference>
<dbReference type="NCBIfam" id="NF008955">
    <property type="entry name" value="PRK12297.1"/>
    <property type="match status" value="1"/>
</dbReference>
<dbReference type="Pfam" id="PF01018">
    <property type="entry name" value="GTP1_OBG"/>
    <property type="match status" value="1"/>
</dbReference>
<comment type="similarity">
    <text evidence="1">Belongs to the TRAFAC class OBG-HflX-like GTPase superfamily. OBG GTPase family.</text>
</comment>
<evidence type="ECO:0000256" key="1">
    <source>
        <dbReference type="ARBA" id="ARBA00007699"/>
    </source>
</evidence>
<feature type="compositionally biased region" description="Gly residues" evidence="4">
    <location>
        <begin position="32"/>
        <end position="42"/>
    </location>
</feature>
<dbReference type="PROSITE" id="PS00905">
    <property type="entry name" value="GTP1_OBG"/>
    <property type="match status" value="1"/>
</dbReference>
<sequence>MFADHVIVYCQAGNGGDGSPSFRREAHVPRGGPNGGDGGDGGSVTIKAVSDIQSLANIVGHRHWNAKRGENGASSLKRGKNGESVTILVPPGTIIRDFERGHVLKDLNKVGDEIIIAQGGKGGRGNKHFASAINRSPRQFEKGTLGEKRDVVLELKLIADVGLLGKPNAGKSTLLSRLSRAEPEIADYPFTTKYPNLGMVRMGYEREFVLADIPGLIEGAHAGTGLGHEFLKHVERTRLLVHLVEPAPMDGTDPVENYLNIREELRLYDETLMTRPEIVVVTKCELPDASAAAELLQEELNQPVLRISAVTGKGLPELTNLIFEQLVELKAD</sequence>
<feature type="region of interest" description="Disordered" evidence="4">
    <location>
        <begin position="18"/>
        <end position="43"/>
    </location>
</feature>
<dbReference type="InterPro" id="IPR006074">
    <property type="entry name" value="GTP1-OBG_CS"/>
</dbReference>
<name>A0A3B1DKU6_9ZZZZ</name>
<dbReference type="FunFam" id="2.70.210.12:FF:000001">
    <property type="entry name" value="GTPase Obg"/>
    <property type="match status" value="1"/>
</dbReference>
<dbReference type="InterPro" id="IPR045086">
    <property type="entry name" value="OBG_GTPase"/>
</dbReference>
<dbReference type="CDD" id="cd01898">
    <property type="entry name" value="Obg"/>
    <property type="match status" value="1"/>
</dbReference>
<organism evidence="7">
    <name type="scientific">hydrothermal vent metagenome</name>
    <dbReference type="NCBI Taxonomy" id="652676"/>
    <lineage>
        <taxon>unclassified sequences</taxon>
        <taxon>metagenomes</taxon>
        <taxon>ecological metagenomes</taxon>
    </lineage>
</organism>
<gene>
    <name evidence="7" type="ORF">MNBD_PLANCTO02-2055</name>
</gene>
<dbReference type="InterPro" id="IPR027417">
    <property type="entry name" value="P-loop_NTPase"/>
</dbReference>
<dbReference type="InterPro" id="IPR031167">
    <property type="entry name" value="G_OBG"/>
</dbReference>
<evidence type="ECO:0000256" key="2">
    <source>
        <dbReference type="ARBA" id="ARBA00022741"/>
    </source>
</evidence>
<evidence type="ECO:0000313" key="7">
    <source>
        <dbReference type="EMBL" id="VAX36628.1"/>
    </source>
</evidence>
<dbReference type="AlphaFoldDB" id="A0A3B1DKU6"/>
<proteinExistence type="inferred from homology"/>
<dbReference type="PANTHER" id="PTHR11702:SF31">
    <property type="entry name" value="MITOCHONDRIAL RIBOSOME-ASSOCIATED GTPASE 2"/>
    <property type="match status" value="1"/>
</dbReference>
<evidence type="ECO:0000256" key="3">
    <source>
        <dbReference type="ARBA" id="ARBA00023134"/>
    </source>
</evidence>
<dbReference type="HAMAP" id="MF_01454">
    <property type="entry name" value="GTPase_Obg"/>
    <property type="match status" value="1"/>
</dbReference>
<dbReference type="Pfam" id="PF01926">
    <property type="entry name" value="MMR_HSR1"/>
    <property type="match status" value="1"/>
</dbReference>
<dbReference type="PANTHER" id="PTHR11702">
    <property type="entry name" value="DEVELOPMENTALLY REGULATED GTP-BINDING PROTEIN-RELATED"/>
    <property type="match status" value="1"/>
</dbReference>
<evidence type="ECO:0000259" key="6">
    <source>
        <dbReference type="PROSITE" id="PS51883"/>
    </source>
</evidence>
<dbReference type="Gene3D" id="3.40.50.300">
    <property type="entry name" value="P-loop containing nucleotide triphosphate hydrolases"/>
    <property type="match status" value="1"/>
</dbReference>
<dbReference type="PROSITE" id="PS51710">
    <property type="entry name" value="G_OBG"/>
    <property type="match status" value="1"/>
</dbReference>
<dbReference type="GO" id="GO:0003924">
    <property type="term" value="F:GTPase activity"/>
    <property type="evidence" value="ECO:0007669"/>
    <property type="project" value="InterPro"/>
</dbReference>